<evidence type="ECO:0008006" key="4">
    <source>
        <dbReference type="Google" id="ProtNLM"/>
    </source>
</evidence>
<name>A0A966FZN5_MICAE</name>
<evidence type="ECO:0000313" key="3">
    <source>
        <dbReference type="Proteomes" id="UP000799330"/>
    </source>
</evidence>
<feature type="signal peptide" evidence="1">
    <location>
        <begin position="1"/>
        <end position="18"/>
    </location>
</feature>
<dbReference type="Proteomes" id="UP000799330">
    <property type="component" value="Unassembled WGS sequence"/>
</dbReference>
<proteinExistence type="predicted"/>
<protein>
    <recommendedName>
        <fullName evidence="4">C-type lysozyme inhibitor domain-containing protein</fullName>
    </recommendedName>
</protein>
<comment type="caution">
    <text evidence="2">The sequence shown here is derived from an EMBL/GenBank/DDBJ whole genome shotgun (WGS) entry which is preliminary data.</text>
</comment>
<organism evidence="2 3">
    <name type="scientific">Microcystis aeruginosa G11-04</name>
    <dbReference type="NCBI Taxonomy" id="2685956"/>
    <lineage>
        <taxon>Bacteria</taxon>
        <taxon>Bacillati</taxon>
        <taxon>Cyanobacteriota</taxon>
        <taxon>Cyanophyceae</taxon>
        <taxon>Oscillatoriophycideae</taxon>
        <taxon>Chroococcales</taxon>
        <taxon>Microcystaceae</taxon>
        <taxon>Microcystis</taxon>
    </lineage>
</organism>
<gene>
    <name evidence="2" type="ORF">GPJ16_09910</name>
</gene>
<sequence length="117" mass="12739">MKFSILLLSFLLAGADLGESVSSGNFSMTCTLTEKRQVTGGMLVGTRTTPKQVKVNYLDGGFMFTYKGITYSSPRLDAQGVATTPDGQQYIYSKSDQAFSVADGETYFELTKCKESN</sequence>
<dbReference type="EMBL" id="JAADAI010000108">
    <property type="protein sequence ID" value="NCS57241.1"/>
    <property type="molecule type" value="Genomic_DNA"/>
</dbReference>
<reference evidence="2" key="1">
    <citation type="journal article" date="2019" name="Mol. Ecol.">
        <title>Genome evolution and host-microbiome shifts correspond with intraspecific niche divergence within harmful algal bloom-forming Microcystis aeruginosa.</title>
        <authorList>
            <person name="Jackrel S.L."/>
            <person name="White J.D."/>
            <person name="Evans J.T."/>
            <person name="Buffin K."/>
            <person name="Hayden K."/>
            <person name="Sarnelle O."/>
            <person name="Denef V.J."/>
        </authorList>
    </citation>
    <scope>NUCLEOTIDE SEQUENCE</scope>
    <source>
        <strain evidence="2">G11-04</strain>
    </source>
</reference>
<accession>A0A966FZN5</accession>
<evidence type="ECO:0000313" key="2">
    <source>
        <dbReference type="EMBL" id="NCS57241.1"/>
    </source>
</evidence>
<dbReference type="AlphaFoldDB" id="A0A966FZN5"/>
<feature type="chain" id="PRO_5037788306" description="C-type lysozyme inhibitor domain-containing protein" evidence="1">
    <location>
        <begin position="19"/>
        <end position="117"/>
    </location>
</feature>
<evidence type="ECO:0000256" key="1">
    <source>
        <dbReference type="SAM" id="SignalP"/>
    </source>
</evidence>
<keyword evidence="1" id="KW-0732">Signal</keyword>